<dbReference type="EMBL" id="LSRX01004404">
    <property type="protein sequence ID" value="OLP74004.1"/>
    <property type="molecule type" value="Genomic_DNA"/>
</dbReference>
<name>A0A1Q9BTP6_SYMMI</name>
<organism evidence="1 2">
    <name type="scientific">Symbiodinium microadriaticum</name>
    <name type="common">Dinoflagellate</name>
    <name type="synonym">Zooxanthella microadriatica</name>
    <dbReference type="NCBI Taxonomy" id="2951"/>
    <lineage>
        <taxon>Eukaryota</taxon>
        <taxon>Sar</taxon>
        <taxon>Alveolata</taxon>
        <taxon>Dinophyceae</taxon>
        <taxon>Suessiales</taxon>
        <taxon>Symbiodiniaceae</taxon>
        <taxon>Symbiodinium</taxon>
    </lineage>
</organism>
<comment type="caution">
    <text evidence="1">The sequence shown here is derived from an EMBL/GenBank/DDBJ whole genome shotgun (WGS) entry which is preliminary data.</text>
</comment>
<protein>
    <submittedName>
        <fullName evidence="1">Uncharacterized protein</fullName>
    </submittedName>
</protein>
<evidence type="ECO:0000313" key="1">
    <source>
        <dbReference type="EMBL" id="OLP74004.1"/>
    </source>
</evidence>
<feature type="non-terminal residue" evidence="1">
    <location>
        <position position="63"/>
    </location>
</feature>
<keyword evidence="2" id="KW-1185">Reference proteome</keyword>
<feature type="non-terminal residue" evidence="1">
    <location>
        <position position="1"/>
    </location>
</feature>
<reference evidence="1 2" key="1">
    <citation type="submission" date="2016-02" db="EMBL/GenBank/DDBJ databases">
        <title>Genome analysis of coral dinoflagellate symbionts highlights evolutionary adaptations to a symbiotic lifestyle.</title>
        <authorList>
            <person name="Aranda M."/>
            <person name="Li Y."/>
            <person name="Liew Y.J."/>
            <person name="Baumgarten S."/>
            <person name="Simakov O."/>
            <person name="Wilson M."/>
            <person name="Piel J."/>
            <person name="Ashoor H."/>
            <person name="Bougouffa S."/>
            <person name="Bajic V.B."/>
            <person name="Ryu T."/>
            <person name="Ravasi T."/>
            <person name="Bayer T."/>
            <person name="Micklem G."/>
            <person name="Kim H."/>
            <person name="Bhak J."/>
            <person name="Lajeunesse T.C."/>
            <person name="Voolstra C.R."/>
        </authorList>
    </citation>
    <scope>NUCLEOTIDE SEQUENCE [LARGE SCALE GENOMIC DNA]</scope>
    <source>
        <strain evidence="1 2">CCMP2467</strain>
    </source>
</reference>
<evidence type="ECO:0000313" key="2">
    <source>
        <dbReference type="Proteomes" id="UP000186817"/>
    </source>
</evidence>
<gene>
    <name evidence="1" type="ORF">AK812_SmicGene46588</name>
</gene>
<dbReference type="AlphaFoldDB" id="A0A1Q9BTP6"/>
<proteinExistence type="predicted"/>
<dbReference type="OrthoDB" id="438183at2759"/>
<accession>A0A1Q9BTP6</accession>
<sequence length="63" mass="7170">DHRPSIQAVPKLPSRARRKVIEVKKLVSEQSRIKTAVEASDLAHAQGYLELESQLREFMAEVE</sequence>
<dbReference type="Proteomes" id="UP000186817">
    <property type="component" value="Unassembled WGS sequence"/>
</dbReference>